<name>A0AB39BUF4_9BACI</name>
<dbReference type="AlphaFoldDB" id="A0AB39BUF4"/>
<keyword evidence="1" id="KW-0175">Coiled coil</keyword>
<feature type="coiled-coil region" evidence="1">
    <location>
        <begin position="119"/>
        <end position="146"/>
    </location>
</feature>
<proteinExistence type="predicted"/>
<dbReference type="EMBL" id="CP162551">
    <property type="protein sequence ID" value="XDI37705.1"/>
    <property type="molecule type" value="Genomic_DNA"/>
</dbReference>
<evidence type="ECO:0000256" key="1">
    <source>
        <dbReference type="SAM" id="Coils"/>
    </source>
</evidence>
<dbReference type="PROSITE" id="PS51257">
    <property type="entry name" value="PROKAR_LIPOPROTEIN"/>
    <property type="match status" value="1"/>
</dbReference>
<reference evidence="2" key="1">
    <citation type="submission" date="2024-07" db="EMBL/GenBank/DDBJ databases">
        <title>Identification and characteristics of an arsenic-resistant bacterial isolate, which belongs to a novel species.</title>
        <authorList>
            <person name="Juszczyk A."/>
            <person name="Kowalczyk A."/>
            <person name="Was K."/>
            <person name="Kosowicz W."/>
            <person name="Budzyn A."/>
            <person name="Latowski D."/>
        </authorList>
    </citation>
    <scope>NUCLEOTIDE SEQUENCE</scope>
    <source>
        <strain evidence="2">As8PL</strain>
    </source>
</reference>
<gene>
    <name evidence="2" type="ORF">AB3N04_05135</name>
</gene>
<accession>A0AB39BUF4</accession>
<dbReference type="RefSeq" id="WP_368505034.1">
    <property type="nucleotide sequence ID" value="NZ_CP162551.1"/>
</dbReference>
<protein>
    <recommendedName>
        <fullName evidence="3">Lipoprotein</fullName>
    </recommendedName>
</protein>
<organism evidence="2">
    <name type="scientific">Alkalihalophilus sp. As8PL</name>
    <dbReference type="NCBI Taxonomy" id="3237103"/>
    <lineage>
        <taxon>Bacteria</taxon>
        <taxon>Bacillati</taxon>
        <taxon>Bacillota</taxon>
        <taxon>Bacilli</taxon>
        <taxon>Bacillales</taxon>
        <taxon>Bacillaceae</taxon>
        <taxon>Alkalihalophilus</taxon>
    </lineage>
</organism>
<evidence type="ECO:0000313" key="2">
    <source>
        <dbReference type="EMBL" id="XDI37705.1"/>
    </source>
</evidence>
<evidence type="ECO:0008006" key="3">
    <source>
        <dbReference type="Google" id="ProtNLM"/>
    </source>
</evidence>
<sequence>MSKKLVMVIGSLMLLFVGGCSLYQSVIGNTDLMTSYLEDTESITDGYLMLLNEEATIEDEEELTNFTEDHVIPTLNQLLADSNEVEENYSDEQLLEVHALLPQSFELLVEANEKWLEGNDEAEDLFMQSEELYLQYEENLEKLASKWGIEIVWEDIEE</sequence>